<accession>A0A6N3SPH9</accession>
<gene>
    <name evidence="2" type="ORF">Abci_007_111</name>
    <name evidence="3" type="ORF">ACI01nite_18330</name>
</gene>
<dbReference type="Proteomes" id="UP000321891">
    <property type="component" value="Unassembled WGS sequence"/>
</dbReference>
<dbReference type="AlphaFoldDB" id="A0A0D6N2B4"/>
<evidence type="ECO:0000313" key="5">
    <source>
        <dbReference type="Proteomes" id="UP000321891"/>
    </source>
</evidence>
<feature type="transmembrane region" description="Helical" evidence="1">
    <location>
        <begin position="32"/>
        <end position="50"/>
    </location>
</feature>
<feature type="transmembrane region" description="Helical" evidence="1">
    <location>
        <begin position="179"/>
        <end position="198"/>
    </location>
</feature>
<dbReference type="RefSeq" id="WP_048837786.1">
    <property type="nucleotide sequence ID" value="NZ_BAMV01000007.1"/>
</dbReference>
<dbReference type="EMBL" id="BAMV01000007">
    <property type="protein sequence ID" value="GAN59708.1"/>
    <property type="molecule type" value="Genomic_DNA"/>
</dbReference>
<feature type="transmembrane region" description="Helical" evidence="1">
    <location>
        <begin position="154"/>
        <end position="173"/>
    </location>
</feature>
<keyword evidence="1" id="KW-1133">Transmembrane helix</keyword>
<dbReference type="STRING" id="1231339.Abci_007_111"/>
<proteinExistence type="predicted"/>
<sequence length="204" mass="21626">MTQTSHTLQQDISFLRTLAEAGQNVPLTCGPYLIVAGLVFSSASTLAWAATHNALGLTPHAIVWIFAAAMAVNWGATWLLSTRLQPHGAASASNRALKWVWSGIGSCIATVFLAALILDWKFQSPLAWALFPALVLGLYGAAWQVTALLSRQRWVWCVAVGAFAGALLVSALSNQPSVFLAYAGLLLLLSVLPGCILVRKQAAG</sequence>
<keyword evidence="5" id="KW-1185">Reference proteome</keyword>
<keyword evidence="1" id="KW-0812">Transmembrane</keyword>
<organism evidence="2 4">
    <name type="scientific">Acetobacter cibinongensis</name>
    <dbReference type="NCBI Taxonomy" id="146475"/>
    <lineage>
        <taxon>Bacteria</taxon>
        <taxon>Pseudomonadati</taxon>
        <taxon>Pseudomonadota</taxon>
        <taxon>Alphaproteobacteria</taxon>
        <taxon>Acetobacterales</taxon>
        <taxon>Acetobacteraceae</taxon>
        <taxon>Acetobacter</taxon>
    </lineage>
</organism>
<evidence type="ECO:0000313" key="4">
    <source>
        <dbReference type="Proteomes" id="UP000032671"/>
    </source>
</evidence>
<evidence type="ECO:0000313" key="2">
    <source>
        <dbReference type="EMBL" id="GAN59708.1"/>
    </source>
</evidence>
<reference evidence="3 5" key="2">
    <citation type="submission" date="2019-07" db="EMBL/GenBank/DDBJ databases">
        <title>Whole genome shotgun sequence of Acetobacter cibinongensis NBRC 16605.</title>
        <authorList>
            <person name="Hosoyama A."/>
            <person name="Uohara A."/>
            <person name="Ohji S."/>
            <person name="Ichikawa N."/>
        </authorList>
    </citation>
    <scope>NUCLEOTIDE SEQUENCE [LARGE SCALE GENOMIC DNA]</scope>
    <source>
        <strain evidence="3 5">NBRC 16605</strain>
    </source>
</reference>
<protein>
    <submittedName>
        <fullName evidence="2">Uncharacterized protein</fullName>
    </submittedName>
</protein>
<evidence type="ECO:0000256" key="1">
    <source>
        <dbReference type="SAM" id="Phobius"/>
    </source>
</evidence>
<feature type="transmembrane region" description="Helical" evidence="1">
    <location>
        <begin position="126"/>
        <end position="142"/>
    </location>
</feature>
<reference evidence="2 4" key="1">
    <citation type="submission" date="2012-11" db="EMBL/GenBank/DDBJ databases">
        <title>Whole genome sequence of Acetobacter cibinongensis 4H-1.</title>
        <authorList>
            <person name="Azuma Y."/>
            <person name="Higashiura N."/>
            <person name="Hirakawa H."/>
            <person name="Matsushita K."/>
        </authorList>
    </citation>
    <scope>NUCLEOTIDE SEQUENCE [LARGE SCALE GENOMIC DNA]</scope>
    <source>
        <strain evidence="2 4">4H-1</strain>
    </source>
</reference>
<dbReference type="EMBL" id="BJVU01000007">
    <property type="protein sequence ID" value="GEL59231.1"/>
    <property type="molecule type" value="Genomic_DNA"/>
</dbReference>
<name>A0A0D6N2B4_9PROT</name>
<accession>A0A0D6N2B4</accession>
<feature type="transmembrane region" description="Helical" evidence="1">
    <location>
        <begin position="100"/>
        <end position="120"/>
    </location>
</feature>
<dbReference type="Proteomes" id="UP000032671">
    <property type="component" value="Unassembled WGS sequence"/>
</dbReference>
<evidence type="ECO:0000313" key="3">
    <source>
        <dbReference type="EMBL" id="GEL59231.1"/>
    </source>
</evidence>
<comment type="caution">
    <text evidence="2">The sequence shown here is derived from an EMBL/GenBank/DDBJ whole genome shotgun (WGS) entry which is preliminary data.</text>
</comment>
<feature type="transmembrane region" description="Helical" evidence="1">
    <location>
        <begin position="62"/>
        <end position="80"/>
    </location>
</feature>
<keyword evidence="1" id="KW-0472">Membrane</keyword>